<keyword evidence="8 14" id="KW-0067">ATP-binding</keyword>
<dbReference type="FunFam" id="2.40.50.140:FF:000062">
    <property type="entry name" value="DNA ligase"/>
    <property type="match status" value="1"/>
</dbReference>
<keyword evidence="10 14" id="KW-0234">DNA repair</keyword>
<evidence type="ECO:0000256" key="7">
    <source>
        <dbReference type="ARBA" id="ARBA00022763"/>
    </source>
</evidence>
<dbReference type="GO" id="GO:0003677">
    <property type="term" value="F:DNA binding"/>
    <property type="evidence" value="ECO:0007669"/>
    <property type="project" value="InterPro"/>
</dbReference>
<comment type="caution">
    <text evidence="17">The sequence shown here is derived from an EMBL/GenBank/DDBJ whole genome shotgun (WGS) entry which is preliminary data.</text>
</comment>
<dbReference type="InterPro" id="IPR012340">
    <property type="entry name" value="NA-bd_OB-fold"/>
</dbReference>
<evidence type="ECO:0000256" key="2">
    <source>
        <dbReference type="ARBA" id="ARBA00007572"/>
    </source>
</evidence>
<sequence>MMIMSRATESILLSYFFFFKLFSTSLCLLFSINAGVVPPLPQCRHLTMVSGPTATAVVQHKRIREDEDDIFDGERDDEMSAGCVNMAKIFLRTPPDPYGGCHASVWPRPQENQKQGPDTVPYAAVADTLADISAESSRLECIRLLSNFLVAVIQRNPIDLVPVVYLVINKQGPAHEGIELGVGDALLLKVVAECCGITEARAKEEYRQTGDLAEVAQSKKRIQSTLVKPKRLTALAVFQALREIALMSGKDVARRRGDVIKRLLRDAVGPEVNLIVRALQQKMRVGLAETSVLAAVGYAFAMSNIGVAKIPSLTPEQLQRELNVGAANLTRTYNEVPCLDVVLAAVLQHGLEVIVPTSAEANMHARALSVRPGIPVKPQLAHPTSGVSVILDRFNGKAFTSEYKYDGERAQIHYTRGSGVQIFSRNSETNTSKYPDIISMLPEAFSVDTVDSFIIDAEVVAVDKVTGALQAFQVLQHRGRKNVSFDNVKVPVCVFAFDILYFNGEPQMSKTLSQRREVLHTHFKPVSTKFRFAEYLDSNDVDDIQAFLDRAIRDGTEGLMVKTLEEESTYVPAKRSHYWLKLKKDYMDGVTDTLDLVPIGAYYGKGKRTGVFGGFLLACYDGEGDEYQSICKIGTGFQDDQLEAITKSLQPSILDEQPRYYRTEDKPDVWFQASQVWEVKAADLSISPAHFAAYGLVDASKGIALRFPRFIRVREDKKVHEATSVHRLQRCTTINRSLKGVWAIWSKRH</sequence>
<dbReference type="SUPFAM" id="SSF50249">
    <property type="entry name" value="Nucleic acid-binding proteins"/>
    <property type="match status" value="1"/>
</dbReference>
<dbReference type="FunFam" id="3.30.470.30:FF:000002">
    <property type="entry name" value="DNA ligase"/>
    <property type="match status" value="1"/>
</dbReference>
<dbReference type="PANTHER" id="PTHR45674:SF4">
    <property type="entry name" value="DNA LIGASE 1"/>
    <property type="match status" value="1"/>
</dbReference>
<dbReference type="InterPro" id="IPR050191">
    <property type="entry name" value="ATP-dep_DNA_ligase"/>
</dbReference>
<keyword evidence="9 14" id="KW-0233">DNA recombination</keyword>
<dbReference type="FunFam" id="1.10.3260.10:FF:000013">
    <property type="entry name" value="DNA ligase"/>
    <property type="match status" value="1"/>
</dbReference>
<gene>
    <name evidence="17" type="ORF">DPX39_060052000</name>
</gene>
<evidence type="ECO:0000256" key="10">
    <source>
        <dbReference type="ARBA" id="ARBA00023204"/>
    </source>
</evidence>
<dbReference type="EC" id="6.5.1.1" evidence="14"/>
<dbReference type="GO" id="GO:0005634">
    <property type="term" value="C:nucleus"/>
    <property type="evidence" value="ECO:0007669"/>
    <property type="project" value="UniProtKB-SubCell"/>
</dbReference>
<evidence type="ECO:0000256" key="14">
    <source>
        <dbReference type="RuleBase" id="RU000617"/>
    </source>
</evidence>
<dbReference type="EMBL" id="QSBY01000006">
    <property type="protein sequence ID" value="RHW72230.1"/>
    <property type="molecule type" value="Genomic_DNA"/>
</dbReference>
<keyword evidence="5" id="KW-0235">DNA replication</keyword>
<dbReference type="GO" id="GO:0051301">
    <property type="term" value="P:cell division"/>
    <property type="evidence" value="ECO:0007669"/>
    <property type="project" value="UniProtKB-KW"/>
</dbReference>
<evidence type="ECO:0000313" key="18">
    <source>
        <dbReference type="Proteomes" id="UP000266743"/>
    </source>
</evidence>
<dbReference type="InterPro" id="IPR036599">
    <property type="entry name" value="DNA_ligase_N_sf"/>
</dbReference>
<evidence type="ECO:0000256" key="13">
    <source>
        <dbReference type="ARBA" id="ARBA00034003"/>
    </source>
</evidence>
<dbReference type="CDD" id="cd07900">
    <property type="entry name" value="Adenylation_DNA_ligase_I_Euk"/>
    <property type="match status" value="1"/>
</dbReference>
<dbReference type="SUPFAM" id="SSF56091">
    <property type="entry name" value="DNA ligase/mRNA capping enzyme, catalytic domain"/>
    <property type="match status" value="1"/>
</dbReference>
<evidence type="ECO:0000259" key="16">
    <source>
        <dbReference type="PROSITE" id="PS50160"/>
    </source>
</evidence>
<feature type="domain" description="ATP-dependent DNA ligase family profile" evidence="16">
    <location>
        <begin position="485"/>
        <end position="621"/>
    </location>
</feature>
<evidence type="ECO:0000256" key="6">
    <source>
        <dbReference type="ARBA" id="ARBA00022741"/>
    </source>
</evidence>
<dbReference type="AlphaFoldDB" id="A0A3L6LCY4"/>
<dbReference type="InterPro" id="IPR012308">
    <property type="entry name" value="DNA_ligase_ATP-dep_N"/>
</dbReference>
<accession>A0A3L6LCY4</accession>
<keyword evidence="7 14" id="KW-0227">DNA damage</keyword>
<evidence type="ECO:0000256" key="9">
    <source>
        <dbReference type="ARBA" id="ARBA00023172"/>
    </source>
</evidence>
<dbReference type="Gene3D" id="2.40.50.140">
    <property type="entry name" value="Nucleic acid-binding proteins"/>
    <property type="match status" value="1"/>
</dbReference>
<dbReference type="GO" id="GO:0005524">
    <property type="term" value="F:ATP binding"/>
    <property type="evidence" value="ECO:0007669"/>
    <property type="project" value="UniProtKB-KW"/>
</dbReference>
<dbReference type="GO" id="GO:0005739">
    <property type="term" value="C:mitochondrion"/>
    <property type="evidence" value="ECO:0007669"/>
    <property type="project" value="TreeGrafter"/>
</dbReference>
<dbReference type="PANTHER" id="PTHR45674">
    <property type="entry name" value="DNA LIGASE 1/3 FAMILY MEMBER"/>
    <property type="match status" value="1"/>
</dbReference>
<dbReference type="GO" id="GO:0006281">
    <property type="term" value="P:DNA repair"/>
    <property type="evidence" value="ECO:0007669"/>
    <property type="project" value="UniProtKB-KW"/>
</dbReference>
<evidence type="ECO:0000256" key="15">
    <source>
        <dbReference type="RuleBase" id="RU004196"/>
    </source>
</evidence>
<comment type="catalytic activity">
    <reaction evidence="13 14">
        <text>ATP + (deoxyribonucleotide)n-3'-hydroxyl + 5'-phospho-(deoxyribonucleotide)m = (deoxyribonucleotide)n+m + AMP + diphosphate.</text>
        <dbReference type="EC" id="6.5.1.1"/>
    </reaction>
</comment>
<dbReference type="SUPFAM" id="SSF117018">
    <property type="entry name" value="ATP-dependent DNA ligase DNA-binding domain"/>
    <property type="match status" value="1"/>
</dbReference>
<keyword evidence="6 14" id="KW-0547">Nucleotide-binding</keyword>
<dbReference type="InterPro" id="IPR000977">
    <property type="entry name" value="DNA_ligase_ATP-dep"/>
</dbReference>
<comment type="subcellular location">
    <subcellularLocation>
        <location evidence="1">Nucleus</location>
    </subcellularLocation>
</comment>
<evidence type="ECO:0000256" key="8">
    <source>
        <dbReference type="ARBA" id="ARBA00022840"/>
    </source>
</evidence>
<organism evidence="17 18">
    <name type="scientific">Trypanosoma brucei equiperdum</name>
    <dbReference type="NCBI Taxonomy" id="630700"/>
    <lineage>
        <taxon>Eukaryota</taxon>
        <taxon>Discoba</taxon>
        <taxon>Euglenozoa</taxon>
        <taxon>Kinetoplastea</taxon>
        <taxon>Metakinetoplastina</taxon>
        <taxon>Trypanosomatida</taxon>
        <taxon>Trypanosomatidae</taxon>
        <taxon>Trypanosoma</taxon>
    </lineage>
</organism>
<dbReference type="InterPro" id="IPR012310">
    <property type="entry name" value="DNA_ligase_ATP-dep_cent"/>
</dbReference>
<keyword evidence="3 14" id="KW-0436">Ligase</keyword>
<proteinExistence type="inferred from homology"/>
<dbReference type="GO" id="GO:0003910">
    <property type="term" value="F:DNA ligase (ATP) activity"/>
    <property type="evidence" value="ECO:0007669"/>
    <property type="project" value="UniProtKB-EC"/>
</dbReference>
<evidence type="ECO:0000256" key="12">
    <source>
        <dbReference type="ARBA" id="ARBA00023306"/>
    </source>
</evidence>
<dbReference type="GO" id="GO:0006273">
    <property type="term" value="P:lagging strand elongation"/>
    <property type="evidence" value="ECO:0007669"/>
    <property type="project" value="TreeGrafter"/>
</dbReference>
<evidence type="ECO:0000256" key="1">
    <source>
        <dbReference type="ARBA" id="ARBA00004123"/>
    </source>
</evidence>
<protein>
    <recommendedName>
        <fullName evidence="14">DNA ligase</fullName>
        <ecNumber evidence="14">6.5.1.1</ecNumber>
    </recommendedName>
</protein>
<dbReference type="GO" id="GO:0006310">
    <property type="term" value="P:DNA recombination"/>
    <property type="evidence" value="ECO:0007669"/>
    <property type="project" value="UniProtKB-KW"/>
</dbReference>
<evidence type="ECO:0000256" key="11">
    <source>
        <dbReference type="ARBA" id="ARBA00023242"/>
    </source>
</evidence>
<dbReference type="Pfam" id="PF04679">
    <property type="entry name" value="DNA_ligase_A_C"/>
    <property type="match status" value="1"/>
</dbReference>
<keyword evidence="12" id="KW-0131">Cell cycle</keyword>
<evidence type="ECO:0000256" key="4">
    <source>
        <dbReference type="ARBA" id="ARBA00022618"/>
    </source>
</evidence>
<comment type="similarity">
    <text evidence="2 15">Belongs to the ATP-dependent DNA ligase family.</text>
</comment>
<dbReference type="InterPro" id="IPR016059">
    <property type="entry name" value="DNA_ligase_ATP-dep_CS"/>
</dbReference>
<dbReference type="Gene3D" id="1.10.3260.10">
    <property type="entry name" value="DNA ligase, ATP-dependent, N-terminal domain"/>
    <property type="match status" value="1"/>
</dbReference>
<name>A0A3L6LCY4_9TRYP</name>
<dbReference type="InterPro" id="IPR012309">
    <property type="entry name" value="DNA_ligase_ATP-dep_C"/>
</dbReference>
<evidence type="ECO:0000256" key="5">
    <source>
        <dbReference type="ARBA" id="ARBA00022705"/>
    </source>
</evidence>
<evidence type="ECO:0000313" key="17">
    <source>
        <dbReference type="EMBL" id="RHW72230.1"/>
    </source>
</evidence>
<dbReference type="GO" id="GO:0071897">
    <property type="term" value="P:DNA biosynthetic process"/>
    <property type="evidence" value="ECO:0007669"/>
    <property type="project" value="InterPro"/>
</dbReference>
<evidence type="ECO:0000256" key="3">
    <source>
        <dbReference type="ARBA" id="ARBA00022598"/>
    </source>
</evidence>
<dbReference type="Gene3D" id="3.30.1490.70">
    <property type="match status" value="1"/>
</dbReference>
<dbReference type="Pfam" id="PF04675">
    <property type="entry name" value="DNA_ligase_A_N"/>
    <property type="match status" value="1"/>
</dbReference>
<dbReference type="Gene3D" id="3.30.470.30">
    <property type="entry name" value="DNA ligase/mRNA capping enzyme"/>
    <property type="match status" value="1"/>
</dbReference>
<reference evidence="17 18" key="1">
    <citation type="submission" date="2018-09" db="EMBL/GenBank/DDBJ databases">
        <title>whole genome sequence of T. equiperdum IVM-t1 strain.</title>
        <authorList>
            <person name="Suganuma K."/>
        </authorList>
    </citation>
    <scope>NUCLEOTIDE SEQUENCE [LARGE SCALE GENOMIC DNA]</scope>
    <source>
        <strain evidence="17 18">IVM-t1</strain>
    </source>
</reference>
<dbReference type="PROSITE" id="PS00697">
    <property type="entry name" value="DNA_LIGASE_A1"/>
    <property type="match status" value="1"/>
</dbReference>
<keyword evidence="4" id="KW-0132">Cell division</keyword>
<dbReference type="Pfam" id="PF01068">
    <property type="entry name" value="DNA_ligase_A_M"/>
    <property type="match status" value="1"/>
</dbReference>
<dbReference type="NCBIfam" id="TIGR00574">
    <property type="entry name" value="dnl1"/>
    <property type="match status" value="1"/>
</dbReference>
<dbReference type="PROSITE" id="PS50160">
    <property type="entry name" value="DNA_LIGASE_A3"/>
    <property type="match status" value="1"/>
</dbReference>
<dbReference type="CDD" id="cd07969">
    <property type="entry name" value="OBF_DNA_ligase_I"/>
    <property type="match status" value="1"/>
</dbReference>
<keyword evidence="11" id="KW-0539">Nucleus</keyword>
<dbReference type="Proteomes" id="UP000266743">
    <property type="component" value="Chromosome 6"/>
</dbReference>